<evidence type="ECO:0000313" key="1">
    <source>
        <dbReference type="EMBL" id="APZ96059.1"/>
    </source>
</evidence>
<evidence type="ECO:0008006" key="3">
    <source>
        <dbReference type="Google" id="ProtNLM"/>
    </source>
</evidence>
<dbReference type="Proteomes" id="UP000187735">
    <property type="component" value="Chromosome"/>
</dbReference>
<dbReference type="AlphaFoldDB" id="A0A1P8WPR8"/>
<name>A0A1P8WPR8_9PLAN</name>
<sequence>MSATNSNTTISFRIPGNWEEPRKLVEALPDDHRLTAHSLVLPDGQEVEFNAVPPDEHFADVFQSSCRTPLSEGEAAAVNSYTVNVVLSGPGGSLENARAMMRAASAIIRAGGAGVFIDNSALGHAGHVWLEMTDTDDVDAMSFAFVSVVNGESKIWTVGMQALGFADLEMDHACGRGDDVIEVLRYICSSDRPVVDGHIIASEDGPRYQIVAKKDSMSPSGSPMFNPHGRYQMKSVRRVAEEN</sequence>
<keyword evidence="2" id="KW-1185">Reference proteome</keyword>
<dbReference type="KEGG" id="fmr:Fuma_05722"/>
<gene>
    <name evidence="1" type="ORF">Fuma_05722</name>
</gene>
<proteinExistence type="predicted"/>
<protein>
    <recommendedName>
        <fullName evidence="3">DUF4261 domain-containing protein</fullName>
    </recommendedName>
</protein>
<dbReference type="EMBL" id="CP017641">
    <property type="protein sequence ID" value="APZ96059.1"/>
    <property type="molecule type" value="Genomic_DNA"/>
</dbReference>
<reference evidence="1 2" key="1">
    <citation type="journal article" date="2016" name="Front. Microbiol.">
        <title>Fuerstia marisgermanicae gen. nov., sp. nov., an Unusual Member of the Phylum Planctomycetes from the German Wadden Sea.</title>
        <authorList>
            <person name="Kohn T."/>
            <person name="Heuer A."/>
            <person name="Jogler M."/>
            <person name="Vollmers J."/>
            <person name="Boedeker C."/>
            <person name="Bunk B."/>
            <person name="Rast P."/>
            <person name="Borchert D."/>
            <person name="Glockner I."/>
            <person name="Freese H.M."/>
            <person name="Klenk H.P."/>
            <person name="Overmann J."/>
            <person name="Kaster A.K."/>
            <person name="Rohde M."/>
            <person name="Wiegand S."/>
            <person name="Jogler C."/>
        </authorList>
    </citation>
    <scope>NUCLEOTIDE SEQUENCE [LARGE SCALE GENOMIC DNA]</scope>
    <source>
        <strain evidence="1 2">NH11</strain>
    </source>
</reference>
<organism evidence="1 2">
    <name type="scientific">Fuerstiella marisgermanici</name>
    <dbReference type="NCBI Taxonomy" id="1891926"/>
    <lineage>
        <taxon>Bacteria</taxon>
        <taxon>Pseudomonadati</taxon>
        <taxon>Planctomycetota</taxon>
        <taxon>Planctomycetia</taxon>
        <taxon>Planctomycetales</taxon>
        <taxon>Planctomycetaceae</taxon>
        <taxon>Fuerstiella</taxon>
    </lineage>
</organism>
<accession>A0A1P8WPR8</accession>
<evidence type="ECO:0000313" key="2">
    <source>
        <dbReference type="Proteomes" id="UP000187735"/>
    </source>
</evidence>
<dbReference type="RefSeq" id="WP_077027131.1">
    <property type="nucleotide sequence ID" value="NZ_CP017641.1"/>
</dbReference>
<dbReference type="OrthoDB" id="268135at2"/>